<evidence type="ECO:0000259" key="5">
    <source>
        <dbReference type="Pfam" id="PF02954"/>
    </source>
</evidence>
<feature type="domain" description="DNA binding HTH" evidence="5">
    <location>
        <begin position="73"/>
        <end position="112"/>
    </location>
</feature>
<evidence type="ECO:0000256" key="1">
    <source>
        <dbReference type="ARBA" id="ARBA00008559"/>
    </source>
</evidence>
<accession>A0A1G8TG88</accession>
<dbReference type="InterPro" id="IPR005412">
    <property type="entry name" value="Fis_DNA-bd"/>
</dbReference>
<protein>
    <recommendedName>
        <fullName evidence="3">Putative Fis-like DNA-binding protein</fullName>
    </recommendedName>
</protein>
<dbReference type="GO" id="GO:0006355">
    <property type="term" value="P:regulation of DNA-templated transcription"/>
    <property type="evidence" value="ECO:0007669"/>
    <property type="project" value="InterPro"/>
</dbReference>
<name>A0A1G8TG88_9GAMM</name>
<dbReference type="Gene3D" id="1.10.10.60">
    <property type="entry name" value="Homeodomain-like"/>
    <property type="match status" value="1"/>
</dbReference>
<keyword evidence="2" id="KW-0238">DNA-binding</keyword>
<reference evidence="6 7" key="1">
    <citation type="submission" date="2016-10" db="EMBL/GenBank/DDBJ databases">
        <authorList>
            <person name="de Groot N.N."/>
        </authorList>
    </citation>
    <scope>NUCLEOTIDE SEQUENCE [LARGE SCALE GENOMIC DNA]</scope>
    <source>
        <strain evidence="6 7">CGMCC 1.6133</strain>
    </source>
</reference>
<dbReference type="EMBL" id="FNES01000004">
    <property type="protein sequence ID" value="SDJ40521.1"/>
    <property type="molecule type" value="Genomic_DNA"/>
</dbReference>
<dbReference type="SUPFAM" id="SSF46689">
    <property type="entry name" value="Homeodomain-like"/>
    <property type="match status" value="1"/>
</dbReference>
<sequence length="116" mass="12514">MNQQPTQSPFSSVAESEQPPTELSVPSSASPPSGESSAPVAERPLREAVDAAMRRYFDHLDGGTVTDLYAMVMAEVEAPLLATVMDHAQGNQTRAAEILGLNRGTLRKKLKQHDLI</sequence>
<feature type="compositionally biased region" description="Polar residues" evidence="4">
    <location>
        <begin position="1"/>
        <end position="21"/>
    </location>
</feature>
<dbReference type="STRING" id="376427.SAMN04487954_104298"/>
<evidence type="ECO:0000256" key="4">
    <source>
        <dbReference type="SAM" id="MobiDB-lite"/>
    </source>
</evidence>
<dbReference type="PRINTS" id="PR01591">
    <property type="entry name" value="DNABINDNGFIS"/>
</dbReference>
<dbReference type="RefSeq" id="WP_245682190.1">
    <property type="nucleotide sequence ID" value="NZ_FNES01000004.1"/>
</dbReference>
<dbReference type="PRINTS" id="PR01590">
    <property type="entry name" value="HTHFIS"/>
</dbReference>
<proteinExistence type="inferred from homology"/>
<dbReference type="InterPro" id="IPR009057">
    <property type="entry name" value="Homeodomain-like_sf"/>
</dbReference>
<dbReference type="GO" id="GO:0043565">
    <property type="term" value="F:sequence-specific DNA binding"/>
    <property type="evidence" value="ECO:0007669"/>
    <property type="project" value="InterPro"/>
</dbReference>
<evidence type="ECO:0000313" key="6">
    <source>
        <dbReference type="EMBL" id="SDJ40521.1"/>
    </source>
</evidence>
<evidence type="ECO:0000256" key="2">
    <source>
        <dbReference type="ARBA" id="ARBA00023125"/>
    </source>
</evidence>
<dbReference type="PANTHER" id="PTHR47918:SF1">
    <property type="entry name" value="DNA-BINDING PROTEIN FIS"/>
    <property type="match status" value="1"/>
</dbReference>
<dbReference type="PANTHER" id="PTHR47918">
    <property type="entry name" value="DNA-BINDING PROTEIN FIS"/>
    <property type="match status" value="1"/>
</dbReference>
<dbReference type="AlphaFoldDB" id="A0A1G8TG88"/>
<keyword evidence="7" id="KW-1185">Reference proteome</keyword>
<dbReference type="Proteomes" id="UP000198525">
    <property type="component" value="Unassembled WGS sequence"/>
</dbReference>
<dbReference type="InterPro" id="IPR050207">
    <property type="entry name" value="Trans_regulatory_Fis"/>
</dbReference>
<gene>
    <name evidence="6" type="ORF">SAMN04487954_104298</name>
</gene>
<comment type="similarity">
    <text evidence="1">Belongs to the transcriptional regulatory Fis family.</text>
</comment>
<evidence type="ECO:0000256" key="3">
    <source>
        <dbReference type="ARBA" id="ARBA00029540"/>
    </source>
</evidence>
<evidence type="ECO:0000313" key="7">
    <source>
        <dbReference type="Proteomes" id="UP000198525"/>
    </source>
</evidence>
<dbReference type="Pfam" id="PF02954">
    <property type="entry name" value="HTH_8"/>
    <property type="match status" value="1"/>
</dbReference>
<organism evidence="6 7">
    <name type="scientific">Billgrantia gudaonensis</name>
    <dbReference type="NCBI Taxonomy" id="376427"/>
    <lineage>
        <taxon>Bacteria</taxon>
        <taxon>Pseudomonadati</taxon>
        <taxon>Pseudomonadota</taxon>
        <taxon>Gammaproteobacteria</taxon>
        <taxon>Oceanospirillales</taxon>
        <taxon>Halomonadaceae</taxon>
        <taxon>Billgrantia</taxon>
    </lineage>
</organism>
<dbReference type="InterPro" id="IPR002197">
    <property type="entry name" value="HTH_Fis"/>
</dbReference>
<feature type="compositionally biased region" description="Low complexity" evidence="4">
    <location>
        <begin position="24"/>
        <end position="42"/>
    </location>
</feature>
<dbReference type="NCBIfam" id="NF001659">
    <property type="entry name" value="PRK00430.1"/>
    <property type="match status" value="1"/>
</dbReference>
<feature type="region of interest" description="Disordered" evidence="4">
    <location>
        <begin position="1"/>
        <end position="45"/>
    </location>
</feature>